<keyword evidence="2" id="KW-0812">Transmembrane</keyword>
<protein>
    <submittedName>
        <fullName evidence="3">O-Antigen ligase</fullName>
    </submittedName>
</protein>
<feature type="transmembrane region" description="Helical" evidence="2">
    <location>
        <begin position="181"/>
        <end position="203"/>
    </location>
</feature>
<feature type="transmembrane region" description="Helical" evidence="2">
    <location>
        <begin position="317"/>
        <end position="336"/>
    </location>
</feature>
<dbReference type="GO" id="GO:0016874">
    <property type="term" value="F:ligase activity"/>
    <property type="evidence" value="ECO:0007669"/>
    <property type="project" value="UniProtKB-KW"/>
</dbReference>
<feature type="transmembrane region" description="Helical" evidence="2">
    <location>
        <begin position="224"/>
        <end position="243"/>
    </location>
</feature>
<feature type="transmembrane region" description="Helical" evidence="2">
    <location>
        <begin position="295"/>
        <end position="311"/>
    </location>
</feature>
<sequence>MTCTFWKRATTKTKEYIKVGQNRLKARKGSRKENFRGGADNPQKIKKGKLEARKKKSVQENKGVKEAGGNYLHTIAFWGLAALLFLPPYFRGLFFAPEQEKALIFAAVILWVAWLWKWLNRDYSFLSHPLDYFVLAFPAVYLISAFQAANHGLALDEVVKTTLYFTVYWLTSRLVRSDQEAGTILGVIYLGAVGVALAGLATATGLVQIKDGFLGGRIYSTFQYPNALASYLAAAVFTGLYLWRRAGTPGSNGFNPIIKEMPDWLSRAKLKPYLYAAGNFLLFAVLLGTRSNGGLLVFSFVFVLYLIGLPKGNRIPVFLHIFLFGVPAFVAIWRFLSSVSSGRPGLAWLWIIAGFALACLGQFLYSSLERRGLFQWIAAHRKAVLTGVLLVVVAGRFGRFSRQPRRSSESSGRRNSSAQRH</sequence>
<keyword evidence="2" id="KW-0472">Membrane</keyword>
<name>A0A485M0A3_9ZZZZ</name>
<keyword evidence="2" id="KW-1133">Transmembrane helix</keyword>
<feature type="region of interest" description="Disordered" evidence="1">
    <location>
        <begin position="402"/>
        <end position="421"/>
    </location>
</feature>
<gene>
    <name evidence="3" type="ORF">SCFA_2670003</name>
</gene>
<evidence type="ECO:0000256" key="1">
    <source>
        <dbReference type="SAM" id="MobiDB-lite"/>
    </source>
</evidence>
<feature type="transmembrane region" description="Helical" evidence="2">
    <location>
        <begin position="348"/>
        <end position="365"/>
    </location>
</feature>
<dbReference type="PANTHER" id="PTHR37422:SF13">
    <property type="entry name" value="LIPOPOLYSACCHARIDE BIOSYNTHESIS PROTEIN PA4999-RELATED"/>
    <property type="match status" value="1"/>
</dbReference>
<reference evidence="3" key="1">
    <citation type="submission" date="2019-03" db="EMBL/GenBank/DDBJ databases">
        <authorList>
            <person name="Hao L."/>
        </authorList>
    </citation>
    <scope>NUCLEOTIDE SEQUENCE</scope>
</reference>
<feature type="transmembrane region" description="Helical" evidence="2">
    <location>
        <begin position="102"/>
        <end position="120"/>
    </location>
</feature>
<accession>A0A485M0A3</accession>
<dbReference type="AlphaFoldDB" id="A0A485M0A3"/>
<feature type="transmembrane region" description="Helical" evidence="2">
    <location>
        <begin position="71"/>
        <end position="90"/>
    </location>
</feature>
<evidence type="ECO:0000256" key="2">
    <source>
        <dbReference type="SAM" id="Phobius"/>
    </source>
</evidence>
<keyword evidence="3" id="KW-0436">Ligase</keyword>
<organism evidence="3">
    <name type="scientific">anaerobic digester metagenome</name>
    <dbReference type="NCBI Taxonomy" id="1263854"/>
    <lineage>
        <taxon>unclassified sequences</taxon>
        <taxon>metagenomes</taxon>
        <taxon>ecological metagenomes</taxon>
    </lineage>
</organism>
<feature type="transmembrane region" description="Helical" evidence="2">
    <location>
        <begin position="272"/>
        <end position="288"/>
    </location>
</feature>
<dbReference type="PANTHER" id="PTHR37422">
    <property type="entry name" value="TEICHURONIC ACID BIOSYNTHESIS PROTEIN TUAE"/>
    <property type="match status" value="1"/>
</dbReference>
<proteinExistence type="predicted"/>
<dbReference type="EMBL" id="CAADRN010000187">
    <property type="protein sequence ID" value="VFU14786.1"/>
    <property type="molecule type" value="Genomic_DNA"/>
</dbReference>
<evidence type="ECO:0000313" key="3">
    <source>
        <dbReference type="EMBL" id="VFU14786.1"/>
    </source>
</evidence>
<dbReference type="InterPro" id="IPR051533">
    <property type="entry name" value="WaaL-like"/>
</dbReference>
<feature type="transmembrane region" description="Helical" evidence="2">
    <location>
        <begin position="132"/>
        <end position="149"/>
    </location>
</feature>